<dbReference type="SUPFAM" id="SSF50118">
    <property type="entry name" value="Cell growth inhibitor/plasmid maintenance toxic component"/>
    <property type="match status" value="1"/>
</dbReference>
<dbReference type="Proteomes" id="UP000197090">
    <property type="component" value="Unassembled WGS sequence"/>
</dbReference>
<dbReference type="Pfam" id="PF02452">
    <property type="entry name" value="PemK_toxin"/>
    <property type="match status" value="1"/>
</dbReference>
<comment type="caution">
    <text evidence="1">The sequence shown here is derived from an EMBL/GenBank/DDBJ whole genome shotgun (WGS) entry which is preliminary data.</text>
</comment>
<organism evidence="1 2">
    <name type="scientific">Stenotrophomonas maltophilia</name>
    <name type="common">Pseudomonas maltophilia</name>
    <name type="synonym">Xanthomonas maltophilia</name>
    <dbReference type="NCBI Taxonomy" id="40324"/>
    <lineage>
        <taxon>Bacteria</taxon>
        <taxon>Pseudomonadati</taxon>
        <taxon>Pseudomonadota</taxon>
        <taxon>Gammaproteobacteria</taxon>
        <taxon>Lysobacterales</taxon>
        <taxon>Lysobacteraceae</taxon>
        <taxon>Stenotrophomonas</taxon>
        <taxon>Stenotrophomonas maltophilia group</taxon>
    </lineage>
</organism>
<dbReference type="InterPro" id="IPR011067">
    <property type="entry name" value="Plasmid_toxin/cell-grow_inhib"/>
</dbReference>
<dbReference type="EMBL" id="NIVX01000026">
    <property type="protein sequence ID" value="OWQ78043.1"/>
    <property type="molecule type" value="Genomic_DNA"/>
</dbReference>
<proteinExistence type="predicted"/>
<dbReference type="AlphaFoldDB" id="A0A246IDD8"/>
<name>A0A246IDD8_STEMA</name>
<evidence type="ECO:0000313" key="2">
    <source>
        <dbReference type="Proteomes" id="UP000197090"/>
    </source>
</evidence>
<evidence type="ECO:0000313" key="1">
    <source>
        <dbReference type="EMBL" id="OWQ78043.1"/>
    </source>
</evidence>
<sequence>MKSPLSKPVVSGVCQSTHRSWADCQQIAYRVGFVSSILVTYIERRLDQAQNESFHALGSESLDGVSEVLLPRSERDRVIYFVKKFSGNACYQWLVHAVEPTGPTNTGCAAFKVVLQAPPSSGATEYLHQTLNKGKRRSLASTVRPGNLVEVDYGHELTIGRSDGELRSNKRYSDTIQNGEMHKRRLAVIVSTSRQTTLQVVPITSREPASTDKTTFELSEDTLRQLKFYGNSGKRSWAIASMIETVSTRRVLPPVSYYGGRGGVRSGRDTNYSVSLSSSETRSLKEALLHSISVRDYYENQSSLANAKARISALEPLSERVNELEAQLLTLQAETEHLRLCKEVADMWATNMNLDLLDEVDTLRALYGSS</sequence>
<accession>A0A246IDD8</accession>
<reference evidence="1 2" key="1">
    <citation type="submission" date="2017-06" db="EMBL/GenBank/DDBJ databases">
        <authorList>
            <person name="Kim H.J."/>
            <person name="Triplett B.A."/>
        </authorList>
    </citation>
    <scope>NUCLEOTIDE SEQUENCE [LARGE SCALE GENOMIC DNA]</scope>
    <source>
        <strain evidence="1 2">594</strain>
    </source>
</reference>
<dbReference type="GO" id="GO:0003677">
    <property type="term" value="F:DNA binding"/>
    <property type="evidence" value="ECO:0007669"/>
    <property type="project" value="InterPro"/>
</dbReference>
<dbReference type="InterPro" id="IPR003477">
    <property type="entry name" value="PemK-like"/>
</dbReference>
<gene>
    <name evidence="1" type="ORF">CEE63_03265</name>
</gene>
<protein>
    <submittedName>
        <fullName evidence="1">Uncharacterized protein</fullName>
    </submittedName>
</protein>
<dbReference type="RefSeq" id="WP_088496384.1">
    <property type="nucleotide sequence ID" value="NZ_NIVX01000026.1"/>
</dbReference>
<dbReference type="Gene3D" id="2.30.30.110">
    <property type="match status" value="1"/>
</dbReference>